<feature type="domain" description="Major facilitator superfamily (MFS) profile" evidence="7">
    <location>
        <begin position="48"/>
        <end position="476"/>
    </location>
</feature>
<protein>
    <submittedName>
        <fullName evidence="8">MFS general substrate transporter</fullName>
    </submittedName>
</protein>
<feature type="transmembrane region" description="Helical" evidence="6">
    <location>
        <begin position="369"/>
        <end position="390"/>
    </location>
</feature>
<evidence type="ECO:0000256" key="3">
    <source>
        <dbReference type="ARBA" id="ARBA00022692"/>
    </source>
</evidence>
<dbReference type="Pfam" id="PF07690">
    <property type="entry name" value="MFS_1"/>
    <property type="match status" value="1"/>
</dbReference>
<dbReference type="Gene3D" id="1.20.1250.20">
    <property type="entry name" value="MFS general substrate transporter like domains"/>
    <property type="match status" value="2"/>
</dbReference>
<gene>
    <name evidence="8" type="ORF">CALCODRAFT_442020</name>
</gene>
<feature type="transmembrane region" description="Helical" evidence="6">
    <location>
        <begin position="346"/>
        <end position="363"/>
    </location>
</feature>
<evidence type="ECO:0000256" key="1">
    <source>
        <dbReference type="ARBA" id="ARBA00004141"/>
    </source>
</evidence>
<feature type="transmembrane region" description="Helical" evidence="6">
    <location>
        <begin position="311"/>
        <end position="334"/>
    </location>
</feature>
<feature type="transmembrane region" description="Helical" evidence="6">
    <location>
        <begin position="207"/>
        <end position="230"/>
    </location>
</feature>
<evidence type="ECO:0000313" key="9">
    <source>
        <dbReference type="Proteomes" id="UP000076842"/>
    </source>
</evidence>
<keyword evidence="9" id="KW-1185">Reference proteome</keyword>
<evidence type="ECO:0000259" key="7">
    <source>
        <dbReference type="PROSITE" id="PS50850"/>
    </source>
</evidence>
<dbReference type="Proteomes" id="UP000076842">
    <property type="component" value="Unassembled WGS sequence"/>
</dbReference>
<comment type="subcellular location">
    <subcellularLocation>
        <location evidence="1">Membrane</location>
        <topology evidence="1">Multi-pass membrane protein</topology>
    </subcellularLocation>
</comment>
<keyword evidence="3 6" id="KW-0812">Transmembrane</keyword>
<dbReference type="EMBL" id="KV424076">
    <property type="protein sequence ID" value="KZT52150.1"/>
    <property type="molecule type" value="Genomic_DNA"/>
</dbReference>
<dbReference type="InterPro" id="IPR036259">
    <property type="entry name" value="MFS_trans_sf"/>
</dbReference>
<dbReference type="FunFam" id="1.20.1250.20:FF:000057">
    <property type="entry name" value="MFS general substrate transporter"/>
    <property type="match status" value="1"/>
</dbReference>
<dbReference type="STRING" id="1353952.A0A165D626"/>
<dbReference type="OrthoDB" id="3639251at2759"/>
<reference evidence="8 9" key="1">
    <citation type="journal article" date="2016" name="Mol. Biol. Evol.">
        <title>Comparative Genomics of Early-Diverging Mushroom-Forming Fungi Provides Insights into the Origins of Lignocellulose Decay Capabilities.</title>
        <authorList>
            <person name="Nagy L.G."/>
            <person name="Riley R."/>
            <person name="Tritt A."/>
            <person name="Adam C."/>
            <person name="Daum C."/>
            <person name="Floudas D."/>
            <person name="Sun H."/>
            <person name="Yadav J.S."/>
            <person name="Pangilinan J."/>
            <person name="Larsson K.H."/>
            <person name="Matsuura K."/>
            <person name="Barry K."/>
            <person name="Labutti K."/>
            <person name="Kuo R."/>
            <person name="Ohm R.A."/>
            <person name="Bhattacharya S.S."/>
            <person name="Shirouzu T."/>
            <person name="Yoshinaga Y."/>
            <person name="Martin F.M."/>
            <person name="Grigoriev I.V."/>
            <person name="Hibbett D.S."/>
        </authorList>
    </citation>
    <scope>NUCLEOTIDE SEQUENCE [LARGE SCALE GENOMIC DNA]</scope>
    <source>
        <strain evidence="8 9">HHB12733</strain>
    </source>
</reference>
<dbReference type="PANTHER" id="PTHR43791:SF36">
    <property type="entry name" value="TRANSPORTER, PUTATIVE (AFU_ORTHOLOGUE AFUA_6G08340)-RELATED"/>
    <property type="match status" value="1"/>
</dbReference>
<dbReference type="InterPro" id="IPR020846">
    <property type="entry name" value="MFS_dom"/>
</dbReference>
<feature type="transmembrane region" description="Helical" evidence="6">
    <location>
        <begin position="140"/>
        <end position="162"/>
    </location>
</feature>
<name>A0A165D626_9BASI</name>
<sequence length="496" mass="54649">MSSPLDDAKEDKSVIQLENSEVPQTELESLTWCPQAERNLVRKIDLHLLPMLFLIYIFNYLDRTNIGNARIAGMADDLQLDGARYNWALSIFFFGYLILQGPSNLILAHTKPSLYLPTIMISWAAISACTAAVQSYKGLLVVRFFLGVVEAGFFPGAIFLLSSWYTRKELAKRVCVLYTGSIVSGAFGGLFAYGITNNPADARGIAAWRWLFLIEGVSTIAVAVMAMVILPDFPITTSWLSAEERNIADARLARDGHERGRKKAFSLHGLKLALKDWRTYLFILRTYLSTCAGTFTYFIPTLVADLGYTSAVAQAMSSPPYVWAGIFVMTNGFLCDWDQQRAWHSAVPITIAGIGFILLTKVTNDAVKYFALFLCGAGVWAPVPILLSWLSDTMRFPPEKRAFAIGFVNTLSNLSSVYGSQLYPTSDGPQYWQGHAANAAFCFGGSEYAFSRPMSQADGSAAIVILLAQVALKKWPAPSIGEDEETTTADEMKEPA</sequence>
<proteinExistence type="predicted"/>
<dbReference type="GO" id="GO:0022857">
    <property type="term" value="F:transmembrane transporter activity"/>
    <property type="evidence" value="ECO:0007669"/>
    <property type="project" value="InterPro"/>
</dbReference>
<dbReference type="FunFam" id="1.20.1250.20:FF:000013">
    <property type="entry name" value="MFS general substrate transporter"/>
    <property type="match status" value="1"/>
</dbReference>
<keyword evidence="5 6" id="KW-0472">Membrane</keyword>
<organism evidence="8 9">
    <name type="scientific">Calocera cornea HHB12733</name>
    <dbReference type="NCBI Taxonomy" id="1353952"/>
    <lineage>
        <taxon>Eukaryota</taxon>
        <taxon>Fungi</taxon>
        <taxon>Dikarya</taxon>
        <taxon>Basidiomycota</taxon>
        <taxon>Agaricomycotina</taxon>
        <taxon>Dacrymycetes</taxon>
        <taxon>Dacrymycetales</taxon>
        <taxon>Dacrymycetaceae</taxon>
        <taxon>Calocera</taxon>
    </lineage>
</organism>
<evidence type="ECO:0000256" key="6">
    <source>
        <dbReference type="SAM" id="Phobius"/>
    </source>
</evidence>
<dbReference type="InterPro" id="IPR011701">
    <property type="entry name" value="MFS"/>
</dbReference>
<feature type="transmembrane region" description="Helical" evidence="6">
    <location>
        <begin position="280"/>
        <end position="299"/>
    </location>
</feature>
<dbReference type="AlphaFoldDB" id="A0A165D626"/>
<evidence type="ECO:0000256" key="5">
    <source>
        <dbReference type="ARBA" id="ARBA00023136"/>
    </source>
</evidence>
<dbReference type="InParanoid" id="A0A165D626"/>
<feature type="transmembrane region" description="Helical" evidence="6">
    <location>
        <begin position="114"/>
        <end position="134"/>
    </location>
</feature>
<feature type="transmembrane region" description="Helical" evidence="6">
    <location>
        <begin position="174"/>
        <end position="195"/>
    </location>
</feature>
<dbReference type="SUPFAM" id="SSF103473">
    <property type="entry name" value="MFS general substrate transporter"/>
    <property type="match status" value="1"/>
</dbReference>
<evidence type="ECO:0000256" key="2">
    <source>
        <dbReference type="ARBA" id="ARBA00022448"/>
    </source>
</evidence>
<keyword evidence="4 6" id="KW-1133">Transmembrane helix</keyword>
<evidence type="ECO:0000313" key="8">
    <source>
        <dbReference type="EMBL" id="KZT52150.1"/>
    </source>
</evidence>
<feature type="transmembrane region" description="Helical" evidence="6">
    <location>
        <begin position="87"/>
        <end position="107"/>
    </location>
</feature>
<dbReference type="PROSITE" id="PS50850">
    <property type="entry name" value="MFS"/>
    <property type="match status" value="1"/>
</dbReference>
<evidence type="ECO:0000256" key="4">
    <source>
        <dbReference type="ARBA" id="ARBA00022989"/>
    </source>
</evidence>
<keyword evidence="2" id="KW-0813">Transport</keyword>
<dbReference type="PANTHER" id="PTHR43791">
    <property type="entry name" value="PERMEASE-RELATED"/>
    <property type="match status" value="1"/>
</dbReference>
<accession>A0A165D626</accession>
<dbReference type="GO" id="GO:0016020">
    <property type="term" value="C:membrane"/>
    <property type="evidence" value="ECO:0007669"/>
    <property type="project" value="UniProtKB-SubCell"/>
</dbReference>